<dbReference type="Proteomes" id="UP000030752">
    <property type="component" value="Unassembled WGS sequence"/>
</dbReference>
<comment type="cofactor">
    <cofactor evidence="1 12">
        <name>heme</name>
        <dbReference type="ChEBI" id="CHEBI:30413"/>
    </cofactor>
</comment>
<dbReference type="InterPro" id="IPR050121">
    <property type="entry name" value="Cytochrome_P450_monoxygenase"/>
</dbReference>
<evidence type="ECO:0008006" key="17">
    <source>
        <dbReference type="Google" id="ProtNLM"/>
    </source>
</evidence>
<organism evidence="15 16">
    <name type="scientific">Cyphellophora europaea (strain CBS 101466)</name>
    <name type="common">Phialophora europaea</name>
    <dbReference type="NCBI Taxonomy" id="1220924"/>
    <lineage>
        <taxon>Eukaryota</taxon>
        <taxon>Fungi</taxon>
        <taxon>Dikarya</taxon>
        <taxon>Ascomycota</taxon>
        <taxon>Pezizomycotina</taxon>
        <taxon>Eurotiomycetes</taxon>
        <taxon>Chaetothyriomycetidae</taxon>
        <taxon>Chaetothyriales</taxon>
        <taxon>Cyphellophoraceae</taxon>
        <taxon>Cyphellophora</taxon>
    </lineage>
</organism>
<keyword evidence="6 12" id="KW-0479">Metal-binding</keyword>
<keyword evidence="16" id="KW-1185">Reference proteome</keyword>
<gene>
    <name evidence="15" type="ORF">HMPREF1541_03026</name>
</gene>
<keyword evidence="5 14" id="KW-0812">Transmembrane</keyword>
<dbReference type="GeneID" id="19970365"/>
<evidence type="ECO:0000256" key="6">
    <source>
        <dbReference type="ARBA" id="ARBA00022723"/>
    </source>
</evidence>
<dbReference type="CDD" id="cd11061">
    <property type="entry name" value="CYP67-like"/>
    <property type="match status" value="1"/>
</dbReference>
<keyword evidence="11 14" id="KW-0472">Membrane</keyword>
<dbReference type="InterPro" id="IPR001128">
    <property type="entry name" value="Cyt_P450"/>
</dbReference>
<dbReference type="PRINTS" id="PR00385">
    <property type="entry name" value="P450"/>
</dbReference>
<keyword evidence="9 12" id="KW-0408">Iron</keyword>
<evidence type="ECO:0000256" key="14">
    <source>
        <dbReference type="SAM" id="Phobius"/>
    </source>
</evidence>
<evidence type="ECO:0000256" key="9">
    <source>
        <dbReference type="ARBA" id="ARBA00023004"/>
    </source>
</evidence>
<evidence type="ECO:0000256" key="11">
    <source>
        <dbReference type="ARBA" id="ARBA00023136"/>
    </source>
</evidence>
<evidence type="ECO:0000256" key="13">
    <source>
        <dbReference type="RuleBase" id="RU000461"/>
    </source>
</evidence>
<dbReference type="InParanoid" id="W2RX49"/>
<dbReference type="VEuPathDB" id="FungiDB:HMPREF1541_03026"/>
<reference evidence="15 16" key="1">
    <citation type="submission" date="2013-03" db="EMBL/GenBank/DDBJ databases">
        <title>The Genome Sequence of Phialophora europaea CBS 101466.</title>
        <authorList>
            <consortium name="The Broad Institute Genomics Platform"/>
            <person name="Cuomo C."/>
            <person name="de Hoog S."/>
            <person name="Gorbushina A."/>
            <person name="Walker B."/>
            <person name="Young S.K."/>
            <person name="Zeng Q."/>
            <person name="Gargeya S."/>
            <person name="Fitzgerald M."/>
            <person name="Haas B."/>
            <person name="Abouelleil A."/>
            <person name="Allen A.W."/>
            <person name="Alvarado L."/>
            <person name="Arachchi H.M."/>
            <person name="Berlin A.M."/>
            <person name="Chapman S.B."/>
            <person name="Gainer-Dewar J."/>
            <person name="Goldberg J."/>
            <person name="Griggs A."/>
            <person name="Gujja S."/>
            <person name="Hansen M."/>
            <person name="Howarth C."/>
            <person name="Imamovic A."/>
            <person name="Ireland A."/>
            <person name="Larimer J."/>
            <person name="McCowan C."/>
            <person name="Murphy C."/>
            <person name="Pearson M."/>
            <person name="Poon T.W."/>
            <person name="Priest M."/>
            <person name="Roberts A."/>
            <person name="Saif S."/>
            <person name="Shea T."/>
            <person name="Sisk P."/>
            <person name="Sykes S."/>
            <person name="Wortman J."/>
            <person name="Nusbaum C."/>
            <person name="Birren B."/>
        </authorList>
    </citation>
    <scope>NUCLEOTIDE SEQUENCE [LARGE SCALE GENOMIC DNA]</scope>
    <source>
        <strain evidence="15 16">CBS 101466</strain>
    </source>
</reference>
<keyword evidence="4 12" id="KW-0349">Heme</keyword>
<dbReference type="OrthoDB" id="1470350at2759"/>
<dbReference type="GO" id="GO:0004497">
    <property type="term" value="F:monooxygenase activity"/>
    <property type="evidence" value="ECO:0007669"/>
    <property type="project" value="UniProtKB-KW"/>
</dbReference>
<protein>
    <recommendedName>
        <fullName evidence="17">Benzoate 4-monooxygenase</fullName>
    </recommendedName>
</protein>
<evidence type="ECO:0000256" key="1">
    <source>
        <dbReference type="ARBA" id="ARBA00001971"/>
    </source>
</evidence>
<evidence type="ECO:0000313" key="16">
    <source>
        <dbReference type="Proteomes" id="UP000030752"/>
    </source>
</evidence>
<evidence type="ECO:0000313" key="15">
    <source>
        <dbReference type="EMBL" id="ETN41091.1"/>
    </source>
</evidence>
<feature type="transmembrane region" description="Helical" evidence="14">
    <location>
        <begin position="12"/>
        <end position="31"/>
    </location>
</feature>
<dbReference type="AlphaFoldDB" id="W2RX49"/>
<dbReference type="eggNOG" id="KOG0157">
    <property type="taxonomic scope" value="Eukaryota"/>
</dbReference>
<dbReference type="PRINTS" id="PR00463">
    <property type="entry name" value="EP450I"/>
</dbReference>
<evidence type="ECO:0000256" key="12">
    <source>
        <dbReference type="PIRSR" id="PIRSR602401-1"/>
    </source>
</evidence>
<dbReference type="STRING" id="1220924.W2RX49"/>
<dbReference type="GO" id="GO:0016705">
    <property type="term" value="F:oxidoreductase activity, acting on paired donors, with incorporation or reduction of molecular oxygen"/>
    <property type="evidence" value="ECO:0007669"/>
    <property type="project" value="InterPro"/>
</dbReference>
<dbReference type="Pfam" id="PF00067">
    <property type="entry name" value="p450"/>
    <property type="match status" value="1"/>
</dbReference>
<dbReference type="PROSITE" id="PS00086">
    <property type="entry name" value="CYTOCHROME_P450"/>
    <property type="match status" value="1"/>
</dbReference>
<feature type="binding site" description="axial binding residue" evidence="12">
    <location>
        <position position="464"/>
    </location>
    <ligand>
        <name>heme</name>
        <dbReference type="ChEBI" id="CHEBI:30413"/>
    </ligand>
    <ligandPart>
        <name>Fe</name>
        <dbReference type="ChEBI" id="CHEBI:18248"/>
    </ligandPart>
</feature>
<sequence length="516" mass="57504">MGFLVFALHSTVRLATLSAVFGILLIAGIIVHRIHFHPLSKYPGPFLAKVTDLYAAYHAWIGDIHVDMWRQHERYGPYVRYAPDKLNVNNTAALKDIYSGSKNFQKSNNYRVLRHGAANTFTMINKKEHARRRRIISQGLSDVALREHEPTLMAHIKKCFGEVADTDERSLGLEYPASPTVREPWSQSRNMSNWFNWLTFDIMGDTIFGVQYNLLGSGANRNIPIAIEESNVRVSVLLQAPIIRQVGRIDRWMFPKAIGARNQFLRFVGGLVDRVMKPECAPQARTVVSVLKASSDPVTGDKLSAKEILAESTTLCVAGADTSSTALAAIFFYLASTPRAYRRLKDEVRSAFEHEDDIRTGPTLNKLLYLRACIDEAMRMTPPAGSSLFREAQEGGATVDGQRLPAGVQVGVPIYGIHHNAEYFPAPFEYRPERWLEGESGNTKENVEKARSAFCPFSVGTRSCVGKGMAMMELSLAVAYAIHTLDFQHAEGQHALKGWGFEGEFAVQDHITASKT</sequence>
<evidence type="ECO:0000256" key="10">
    <source>
        <dbReference type="ARBA" id="ARBA00023033"/>
    </source>
</evidence>
<comment type="subcellular location">
    <subcellularLocation>
        <location evidence="2">Membrane</location>
    </subcellularLocation>
</comment>
<keyword evidence="7 14" id="KW-1133">Transmembrane helix</keyword>
<dbReference type="PANTHER" id="PTHR24305:SF237">
    <property type="entry name" value="CYTOCHROME P450 MONOOXYGENASE ATNE-RELATED"/>
    <property type="match status" value="1"/>
</dbReference>
<dbReference type="Gene3D" id="1.10.630.10">
    <property type="entry name" value="Cytochrome P450"/>
    <property type="match status" value="1"/>
</dbReference>
<keyword evidence="10 13" id="KW-0503">Monooxygenase</keyword>
<dbReference type="InterPro" id="IPR036396">
    <property type="entry name" value="Cyt_P450_sf"/>
</dbReference>
<dbReference type="EMBL" id="KB822719">
    <property type="protein sequence ID" value="ETN41091.1"/>
    <property type="molecule type" value="Genomic_DNA"/>
</dbReference>
<evidence type="ECO:0000256" key="7">
    <source>
        <dbReference type="ARBA" id="ARBA00022989"/>
    </source>
</evidence>
<dbReference type="InterPro" id="IPR002401">
    <property type="entry name" value="Cyt_P450_E_grp-I"/>
</dbReference>
<dbReference type="HOGENOM" id="CLU_001570_14_11_1"/>
<accession>W2RX49</accession>
<dbReference type="InterPro" id="IPR017972">
    <property type="entry name" value="Cyt_P450_CS"/>
</dbReference>
<dbReference type="GO" id="GO:0020037">
    <property type="term" value="F:heme binding"/>
    <property type="evidence" value="ECO:0007669"/>
    <property type="project" value="InterPro"/>
</dbReference>
<name>W2RX49_CYPE1</name>
<dbReference type="GO" id="GO:0005506">
    <property type="term" value="F:iron ion binding"/>
    <property type="evidence" value="ECO:0007669"/>
    <property type="project" value="InterPro"/>
</dbReference>
<evidence type="ECO:0000256" key="5">
    <source>
        <dbReference type="ARBA" id="ARBA00022692"/>
    </source>
</evidence>
<dbReference type="SUPFAM" id="SSF48264">
    <property type="entry name" value="Cytochrome P450"/>
    <property type="match status" value="1"/>
</dbReference>
<evidence type="ECO:0000256" key="2">
    <source>
        <dbReference type="ARBA" id="ARBA00004370"/>
    </source>
</evidence>
<evidence type="ECO:0000256" key="8">
    <source>
        <dbReference type="ARBA" id="ARBA00023002"/>
    </source>
</evidence>
<dbReference type="FunFam" id="1.10.630.10:FF:000063">
    <property type="entry name" value="Cytochrome P450 monooxygenase"/>
    <property type="match status" value="1"/>
</dbReference>
<dbReference type="RefSeq" id="XP_008715600.1">
    <property type="nucleotide sequence ID" value="XM_008717378.1"/>
</dbReference>
<proteinExistence type="inferred from homology"/>
<dbReference type="PANTHER" id="PTHR24305">
    <property type="entry name" value="CYTOCHROME P450"/>
    <property type="match status" value="1"/>
</dbReference>
<evidence type="ECO:0000256" key="4">
    <source>
        <dbReference type="ARBA" id="ARBA00022617"/>
    </source>
</evidence>
<dbReference type="GO" id="GO:1902181">
    <property type="term" value="P:verruculogen biosynthetic process"/>
    <property type="evidence" value="ECO:0007669"/>
    <property type="project" value="UniProtKB-ARBA"/>
</dbReference>
<comment type="similarity">
    <text evidence="3 13">Belongs to the cytochrome P450 family.</text>
</comment>
<dbReference type="GO" id="GO:0016020">
    <property type="term" value="C:membrane"/>
    <property type="evidence" value="ECO:0007669"/>
    <property type="project" value="UniProtKB-SubCell"/>
</dbReference>
<keyword evidence="8 13" id="KW-0560">Oxidoreductase</keyword>
<evidence type="ECO:0000256" key="3">
    <source>
        <dbReference type="ARBA" id="ARBA00010617"/>
    </source>
</evidence>